<name>A0A2S6H6H5_9GAMM</name>
<organism evidence="2 3">
    <name type="scientific">Methylobacter tundripaludum</name>
    <dbReference type="NCBI Taxonomy" id="173365"/>
    <lineage>
        <taxon>Bacteria</taxon>
        <taxon>Pseudomonadati</taxon>
        <taxon>Pseudomonadota</taxon>
        <taxon>Gammaproteobacteria</taxon>
        <taxon>Methylococcales</taxon>
        <taxon>Methylococcaceae</taxon>
        <taxon>Methylobacter</taxon>
    </lineage>
</organism>
<accession>A0A2S6H6H5</accession>
<protein>
    <submittedName>
        <fullName evidence="2">Putative membrane protein</fullName>
    </submittedName>
</protein>
<keyword evidence="1" id="KW-1133">Transmembrane helix</keyword>
<keyword evidence="1" id="KW-0812">Transmembrane</keyword>
<sequence>MKPISKTFIKGLIAIIPITLTLYLLFWLAGTAELVLGNIFKLFFPDRWYIKGFGFVLGLVAVFFVGGFLESQAFLTRFNKFEALVIQIPFIKIIYTATRDFMSLFSSEQEGKFKQVVLVKMPPGNGQQIGFVTVSDFKEFSYGFIADNQIAVFLPFSYQVGGFTVIVSRDNVVELDMSVEDALRFIATAGVVADQRIDRLP</sequence>
<proteinExistence type="predicted"/>
<dbReference type="PANTHER" id="PTHR31876:SF26">
    <property type="entry name" value="PROTEIN LIKE COV 2"/>
    <property type="match status" value="1"/>
</dbReference>
<dbReference type="InterPro" id="IPR007462">
    <property type="entry name" value="COV1-like"/>
</dbReference>
<evidence type="ECO:0000313" key="3">
    <source>
        <dbReference type="Proteomes" id="UP000240010"/>
    </source>
</evidence>
<dbReference type="Proteomes" id="UP000240010">
    <property type="component" value="Unassembled WGS sequence"/>
</dbReference>
<dbReference type="EMBL" id="PTIZ01000015">
    <property type="protein sequence ID" value="PPK73020.1"/>
    <property type="molecule type" value="Genomic_DNA"/>
</dbReference>
<reference evidence="2 3" key="1">
    <citation type="submission" date="2018-02" db="EMBL/GenBank/DDBJ databases">
        <title>Subsurface microbial communities from deep shales in Ohio and West Virginia, USA.</title>
        <authorList>
            <person name="Wrighton K."/>
        </authorList>
    </citation>
    <scope>NUCLEOTIDE SEQUENCE [LARGE SCALE GENOMIC DNA]</scope>
    <source>
        <strain evidence="2 3">OWC-DMM</strain>
    </source>
</reference>
<feature type="transmembrane region" description="Helical" evidence="1">
    <location>
        <begin position="7"/>
        <end position="28"/>
    </location>
</feature>
<dbReference type="RefSeq" id="WP_104430322.1">
    <property type="nucleotide sequence ID" value="NZ_PTIZ01000015.1"/>
</dbReference>
<gene>
    <name evidence="2" type="ORF">B0F87_11566</name>
</gene>
<dbReference type="PANTHER" id="PTHR31876">
    <property type="entry name" value="COV-LIKE PROTEIN 1"/>
    <property type="match status" value="1"/>
</dbReference>
<feature type="transmembrane region" description="Helical" evidence="1">
    <location>
        <begin position="48"/>
        <end position="69"/>
    </location>
</feature>
<comment type="caution">
    <text evidence="2">The sequence shown here is derived from an EMBL/GenBank/DDBJ whole genome shotgun (WGS) entry which is preliminary data.</text>
</comment>
<evidence type="ECO:0000256" key="1">
    <source>
        <dbReference type="SAM" id="Phobius"/>
    </source>
</evidence>
<dbReference type="Pfam" id="PF04367">
    <property type="entry name" value="DUF502"/>
    <property type="match status" value="1"/>
</dbReference>
<dbReference type="AlphaFoldDB" id="A0A2S6H6H5"/>
<evidence type="ECO:0000313" key="2">
    <source>
        <dbReference type="EMBL" id="PPK73020.1"/>
    </source>
</evidence>
<keyword evidence="1" id="KW-0472">Membrane</keyword>